<keyword evidence="1" id="KW-0812">Transmembrane</keyword>
<comment type="caution">
    <text evidence="2">The sequence shown here is derived from an EMBL/GenBank/DDBJ whole genome shotgun (WGS) entry which is preliminary data.</text>
</comment>
<evidence type="ECO:0000256" key="1">
    <source>
        <dbReference type="SAM" id="Phobius"/>
    </source>
</evidence>
<proteinExistence type="predicted"/>
<sequence>MTPFGAASAAPIAPVHHVPLSPRELRAQAVYRLQVGLFGLGGIILLISLANVVMERVTLANRAAALDPTVEASATAANDPLVDMGVAPELPVGAAPAQQNPSQQH</sequence>
<reference evidence="2 3" key="1">
    <citation type="submission" date="2023-07" db="EMBL/GenBank/DDBJ databases">
        <title>Sorghum-associated microbial communities from plants grown in Nebraska, USA.</title>
        <authorList>
            <person name="Schachtman D."/>
        </authorList>
    </citation>
    <scope>NUCLEOTIDE SEQUENCE [LARGE SCALE GENOMIC DNA]</scope>
    <source>
        <strain evidence="2 3">DS1027</strain>
    </source>
</reference>
<gene>
    <name evidence="2" type="ORF">J2792_001108</name>
</gene>
<feature type="transmembrane region" description="Helical" evidence="1">
    <location>
        <begin position="29"/>
        <end position="53"/>
    </location>
</feature>
<organism evidence="2 3">
    <name type="scientific">Novosphingobium capsulatum</name>
    <dbReference type="NCBI Taxonomy" id="13688"/>
    <lineage>
        <taxon>Bacteria</taxon>
        <taxon>Pseudomonadati</taxon>
        <taxon>Pseudomonadota</taxon>
        <taxon>Alphaproteobacteria</taxon>
        <taxon>Sphingomonadales</taxon>
        <taxon>Sphingomonadaceae</taxon>
        <taxon>Novosphingobium</taxon>
    </lineage>
</organism>
<evidence type="ECO:0000313" key="2">
    <source>
        <dbReference type="EMBL" id="MDR6510248.1"/>
    </source>
</evidence>
<keyword evidence="1" id="KW-1133">Transmembrane helix</keyword>
<evidence type="ECO:0000313" key="3">
    <source>
        <dbReference type="Proteomes" id="UP001184150"/>
    </source>
</evidence>
<dbReference type="Proteomes" id="UP001184150">
    <property type="component" value="Unassembled WGS sequence"/>
</dbReference>
<protein>
    <submittedName>
        <fullName evidence="2">Uncharacterized protein</fullName>
    </submittedName>
</protein>
<accession>A0ABU1MIS9</accession>
<keyword evidence="3" id="KW-1185">Reference proteome</keyword>
<keyword evidence="1" id="KW-0472">Membrane</keyword>
<dbReference type="EMBL" id="JAVDRD010000002">
    <property type="protein sequence ID" value="MDR6510248.1"/>
    <property type="molecule type" value="Genomic_DNA"/>
</dbReference>
<name>A0ABU1MIS9_9SPHN</name>